<reference evidence="3" key="1">
    <citation type="journal article" date="2019" name="Int. J. Syst. Evol. Microbiol.">
        <title>The Global Catalogue of Microorganisms (GCM) 10K type strain sequencing project: providing services to taxonomists for standard genome sequencing and annotation.</title>
        <authorList>
            <consortium name="The Broad Institute Genomics Platform"/>
            <consortium name="The Broad Institute Genome Sequencing Center for Infectious Disease"/>
            <person name="Wu L."/>
            <person name="Ma J."/>
        </authorList>
    </citation>
    <scope>NUCLEOTIDE SEQUENCE [LARGE SCALE GENOMIC DNA]</scope>
    <source>
        <strain evidence="3">CGMCC 4.1469</strain>
    </source>
</reference>
<organism evidence="2 3">
    <name type="scientific">Kitasatospora aburaviensis</name>
    <dbReference type="NCBI Taxonomy" id="67265"/>
    <lineage>
        <taxon>Bacteria</taxon>
        <taxon>Bacillati</taxon>
        <taxon>Actinomycetota</taxon>
        <taxon>Actinomycetes</taxon>
        <taxon>Kitasatosporales</taxon>
        <taxon>Streptomycetaceae</taxon>
        <taxon>Kitasatospora</taxon>
    </lineage>
</organism>
<evidence type="ECO:0000313" key="3">
    <source>
        <dbReference type="Proteomes" id="UP001596067"/>
    </source>
</evidence>
<dbReference type="RefSeq" id="WP_345328153.1">
    <property type="nucleotide sequence ID" value="NZ_BAAAVH010000016.1"/>
</dbReference>
<feature type="region of interest" description="Disordered" evidence="1">
    <location>
        <begin position="1"/>
        <end position="45"/>
    </location>
</feature>
<protein>
    <submittedName>
        <fullName evidence="2">Uncharacterized protein</fullName>
    </submittedName>
</protein>
<comment type="caution">
    <text evidence="2">The sequence shown here is derived from an EMBL/GenBank/DDBJ whole genome shotgun (WGS) entry which is preliminary data.</text>
</comment>
<dbReference type="Proteomes" id="UP001596067">
    <property type="component" value="Unassembled WGS sequence"/>
</dbReference>
<sequence length="167" mass="17314">MTAPLPPTTSDESPLTGSPLADGPLVRESETGALPDPGEPSRARRFGSRVWGPLLVVTGATAALLLAGQAGKSEPAAAQDGDCVHELGSGPSARMGIVDCTKPEADYKVIKVLRAGHSSDPCQWQGFGVFGSYTETRRSGTVTLCLGLNGDRPGGPLDDIPAWAKQY</sequence>
<accession>A0ABW1F5P6</accession>
<gene>
    <name evidence="2" type="ORF">ACFP0N_30080</name>
</gene>
<dbReference type="EMBL" id="JBHSOD010000053">
    <property type="protein sequence ID" value="MFC5889227.1"/>
    <property type="molecule type" value="Genomic_DNA"/>
</dbReference>
<evidence type="ECO:0000313" key="2">
    <source>
        <dbReference type="EMBL" id="MFC5889227.1"/>
    </source>
</evidence>
<proteinExistence type="predicted"/>
<keyword evidence="3" id="KW-1185">Reference proteome</keyword>
<name>A0ABW1F5P6_9ACTN</name>
<evidence type="ECO:0000256" key="1">
    <source>
        <dbReference type="SAM" id="MobiDB-lite"/>
    </source>
</evidence>